<dbReference type="SUPFAM" id="SSF82714">
    <property type="entry name" value="Multidrug efflux transporter AcrB TolC docking domain, DN and DC subdomains"/>
    <property type="match status" value="2"/>
</dbReference>
<dbReference type="KEGG" id="mech:Q9L42_010310"/>
<dbReference type="AlphaFoldDB" id="A0AAU7NZI4"/>
<feature type="transmembrane region" description="Helical" evidence="1">
    <location>
        <begin position="847"/>
        <end position="864"/>
    </location>
</feature>
<dbReference type="Proteomes" id="UP001225378">
    <property type="component" value="Chromosome"/>
</dbReference>
<dbReference type="SUPFAM" id="SSF82866">
    <property type="entry name" value="Multidrug efflux transporter AcrB transmembrane domain"/>
    <property type="match status" value="2"/>
</dbReference>
<dbReference type="EMBL" id="CP157743">
    <property type="protein sequence ID" value="XBS22495.1"/>
    <property type="molecule type" value="Genomic_DNA"/>
</dbReference>
<dbReference type="RefSeq" id="WP_305908515.1">
    <property type="nucleotide sequence ID" value="NZ_CP157743.1"/>
</dbReference>
<gene>
    <name evidence="2" type="ORF">Q9L42_010310</name>
</gene>
<evidence type="ECO:0000256" key="1">
    <source>
        <dbReference type="SAM" id="Phobius"/>
    </source>
</evidence>
<feature type="transmembrane region" description="Helical" evidence="1">
    <location>
        <begin position="357"/>
        <end position="377"/>
    </location>
</feature>
<dbReference type="GO" id="GO:0005886">
    <property type="term" value="C:plasma membrane"/>
    <property type="evidence" value="ECO:0007669"/>
    <property type="project" value="TreeGrafter"/>
</dbReference>
<evidence type="ECO:0000313" key="2">
    <source>
        <dbReference type="EMBL" id="XBS22495.1"/>
    </source>
</evidence>
<protein>
    <submittedName>
        <fullName evidence="2">Efflux RND transporter permease subunit</fullName>
    </submittedName>
</protein>
<feature type="transmembrane region" description="Helical" evidence="1">
    <location>
        <begin position="871"/>
        <end position="891"/>
    </location>
</feature>
<dbReference type="Gene3D" id="1.20.1640.10">
    <property type="entry name" value="Multidrug efflux transporter AcrB transmembrane domain"/>
    <property type="match status" value="2"/>
</dbReference>
<feature type="transmembrane region" description="Helical" evidence="1">
    <location>
        <begin position="428"/>
        <end position="447"/>
    </location>
</feature>
<feature type="transmembrane region" description="Helical" evidence="1">
    <location>
        <begin position="990"/>
        <end position="1015"/>
    </location>
</feature>
<feature type="transmembrane region" description="Helical" evidence="1">
    <location>
        <begin position="950"/>
        <end position="970"/>
    </location>
</feature>
<dbReference type="Gene3D" id="3.30.70.1320">
    <property type="entry name" value="Multidrug efflux transporter AcrB pore domain like"/>
    <property type="match status" value="1"/>
</dbReference>
<feature type="transmembrane region" description="Helical" evidence="1">
    <location>
        <begin position="459"/>
        <end position="482"/>
    </location>
</feature>
<dbReference type="GO" id="GO:0042910">
    <property type="term" value="F:xenobiotic transmembrane transporter activity"/>
    <property type="evidence" value="ECO:0007669"/>
    <property type="project" value="TreeGrafter"/>
</dbReference>
<dbReference type="PRINTS" id="PR00702">
    <property type="entry name" value="ACRIFLAVINRP"/>
</dbReference>
<organism evidence="2 3">
    <name type="scientific">Methylomarinum roseum</name>
    <dbReference type="NCBI Taxonomy" id="3067653"/>
    <lineage>
        <taxon>Bacteria</taxon>
        <taxon>Pseudomonadati</taxon>
        <taxon>Pseudomonadota</taxon>
        <taxon>Gammaproteobacteria</taxon>
        <taxon>Methylococcales</taxon>
        <taxon>Methylococcaceae</taxon>
        <taxon>Methylomarinum</taxon>
    </lineage>
</organism>
<feature type="transmembrane region" description="Helical" evidence="1">
    <location>
        <begin position="521"/>
        <end position="539"/>
    </location>
</feature>
<dbReference type="Gene3D" id="3.30.70.1430">
    <property type="entry name" value="Multidrug efflux transporter AcrB pore domain"/>
    <property type="match status" value="2"/>
</dbReference>
<dbReference type="InterPro" id="IPR001036">
    <property type="entry name" value="Acrflvin-R"/>
</dbReference>
<dbReference type="Pfam" id="PF00873">
    <property type="entry name" value="ACR_tran"/>
    <property type="match status" value="1"/>
</dbReference>
<feature type="transmembrane region" description="Helical" evidence="1">
    <location>
        <begin position="332"/>
        <end position="350"/>
    </location>
</feature>
<dbReference type="PANTHER" id="PTHR32063">
    <property type="match status" value="1"/>
</dbReference>
<evidence type="ECO:0000313" key="3">
    <source>
        <dbReference type="Proteomes" id="UP001225378"/>
    </source>
</evidence>
<keyword evidence="3" id="KW-1185">Reference proteome</keyword>
<dbReference type="Gene3D" id="3.30.70.1440">
    <property type="entry name" value="Multidrug efflux transporter AcrB pore domain"/>
    <property type="match status" value="1"/>
</dbReference>
<dbReference type="Gene3D" id="3.30.2090.10">
    <property type="entry name" value="Multidrug efflux transporter AcrB TolC docking domain, DN and DC subdomains"/>
    <property type="match status" value="2"/>
</dbReference>
<keyword evidence="1" id="KW-0812">Transmembrane</keyword>
<dbReference type="InterPro" id="IPR027463">
    <property type="entry name" value="AcrB_DN_DC_subdom"/>
</dbReference>
<feature type="transmembrane region" description="Helical" evidence="1">
    <location>
        <begin position="383"/>
        <end position="407"/>
    </location>
</feature>
<sequence length="1031" mass="112797">MMAMIDQAFSRSRTVLLLLLFILIVGVSSYRTIPKESEPDIAVPFIYVSMTHEGISPEDAERLLVRPMEKELQGIEGVKEMTSIAREGHASVQLEFTAGFDSQLALQDVREKVDIAQVKLPDDTDEPEVHEVNVALFPVLTVSLSGQVPERTLVRLARDLKDKIEALQGVLEVEIGGDREDLMEIIVEPSVLEGYGIDFETLFSLIRNNNLLVAAGAMDTGAGRMVVKVPGVVEDIDDLLSMPVKVTADKVVTVADVATVRKTFKDPEGFARVGGQPAITMEVKKRVGANIIETTEQIRQLVEEERRYWPAVIEVAYMQDKSKKIRTMLSDLQNNVLSAIILVMIVILAAMGFRSSVLVGIAIPGSFLAAIIILDNIGYTLNIVVLFSLILVVGMLVDGAIVVSELADRNLQAGIDAVSAYAGASKRMAWPVIASTLTTLAVFLPLLGWPGMVGEFMKYLPITVIIAMTASLAMALLFIPVLGSVLAKKRPGDPGVNQAEGRFTAWYAHFLRRILIHPGRVLLLALAAIALSYLAYFQFNKGVEFFPDVEPEFALIHIHVRGDLSIEEKDAVVRQVESRIMAMPELKSVYARSFNQASGRNVAEDVIGTVQLEFIDWDQRRKASVIMEEIRQRTADIAGVVIEVRKQESGPSGGKPIQLEFAAREADRIPSAVNKVRALMTKIGGFVDVEDNLPLPGIEWKLEIDRERAAQFGANVASLGNTVQMVTAGIKVSEYRPDDSDDEVDIRVRFPEAYRNLGQLEQLRAPTELGMVPIGNFVTLKPAAKTGALHRVDARRVITLQADVVEGLLTDNQLKLLQQALLDAKLDPQVTIRFKGEDEDQREAANFLSNAFAGAIFLMALILVTQFNSIYQALLVLSAIVFSTAGVLLGLMVTGQAFGVVMVGLGIIALGGIVVNNNIVLIDTYNQLRQEGMEIVPAAVATGRQRLRPVLLTAVTTVLGLIPMVLAMNIDLVNRDISFGAPSTQWWRQLSSAIAGGLSFATLLTLVLTPCLLVMGDRFFLRFFEPNADSQ</sequence>
<keyword evidence="1" id="KW-1133">Transmembrane helix</keyword>
<name>A0AAU7NZI4_9GAMM</name>
<accession>A0AAU7NZI4</accession>
<feature type="transmembrane region" description="Helical" evidence="1">
    <location>
        <begin position="897"/>
        <end position="920"/>
    </location>
</feature>
<keyword evidence="1" id="KW-0472">Membrane</keyword>
<proteinExistence type="predicted"/>
<dbReference type="SUPFAM" id="SSF82693">
    <property type="entry name" value="Multidrug efflux transporter AcrB pore domain, PN1, PN2, PC1 and PC2 subdomains"/>
    <property type="match status" value="2"/>
</dbReference>
<reference evidence="2 3" key="1">
    <citation type="journal article" date="2024" name="Microbiology">
        <title>Methylomarinum rosea sp. nov., a novel halophilic methanotrophic bacterium from the hypersaline Lake Elton.</title>
        <authorList>
            <person name="Suleimanov R.Z."/>
            <person name="Oshkin I.Y."/>
            <person name="Danilova O.V."/>
            <person name="Suzina N.E."/>
            <person name="Dedysh S.N."/>
        </authorList>
    </citation>
    <scope>NUCLEOTIDE SEQUENCE [LARGE SCALE GENOMIC DNA]</scope>
    <source>
        <strain evidence="2 3">Ch1-1</strain>
    </source>
</reference>
<dbReference type="PANTHER" id="PTHR32063:SF0">
    <property type="entry name" value="SWARMING MOTILITY PROTEIN SWRC"/>
    <property type="match status" value="1"/>
</dbReference>